<evidence type="ECO:0000256" key="1">
    <source>
        <dbReference type="SAM" id="MobiDB-lite"/>
    </source>
</evidence>
<feature type="compositionally biased region" description="Basic and acidic residues" evidence="1">
    <location>
        <begin position="16"/>
        <end position="28"/>
    </location>
</feature>
<dbReference type="Proteomes" id="UP001266305">
    <property type="component" value="Unassembled WGS sequence"/>
</dbReference>
<feature type="region of interest" description="Disordered" evidence="1">
    <location>
        <begin position="1"/>
        <end position="67"/>
    </location>
</feature>
<gene>
    <name evidence="2" type="ORF">P7K49_009723</name>
</gene>
<organism evidence="2 3">
    <name type="scientific">Saguinus oedipus</name>
    <name type="common">Cotton-top tamarin</name>
    <name type="synonym">Oedipomidas oedipus</name>
    <dbReference type="NCBI Taxonomy" id="9490"/>
    <lineage>
        <taxon>Eukaryota</taxon>
        <taxon>Metazoa</taxon>
        <taxon>Chordata</taxon>
        <taxon>Craniata</taxon>
        <taxon>Vertebrata</taxon>
        <taxon>Euteleostomi</taxon>
        <taxon>Mammalia</taxon>
        <taxon>Eutheria</taxon>
        <taxon>Euarchontoglires</taxon>
        <taxon>Primates</taxon>
        <taxon>Haplorrhini</taxon>
        <taxon>Platyrrhini</taxon>
        <taxon>Cebidae</taxon>
        <taxon>Callitrichinae</taxon>
        <taxon>Saguinus</taxon>
    </lineage>
</organism>
<accession>A0ABQ9VL70</accession>
<protein>
    <submittedName>
        <fullName evidence="2">Uncharacterized protein</fullName>
    </submittedName>
</protein>
<feature type="region of interest" description="Disordered" evidence="1">
    <location>
        <begin position="89"/>
        <end position="110"/>
    </location>
</feature>
<keyword evidence="3" id="KW-1185">Reference proteome</keyword>
<name>A0ABQ9VL70_SAGOE</name>
<reference evidence="2 3" key="1">
    <citation type="submission" date="2023-05" db="EMBL/GenBank/DDBJ databases">
        <title>B98-5 Cell Line De Novo Hybrid Assembly: An Optical Mapping Approach.</title>
        <authorList>
            <person name="Kananen K."/>
            <person name="Auerbach J.A."/>
            <person name="Kautto E."/>
            <person name="Blachly J.S."/>
        </authorList>
    </citation>
    <scope>NUCLEOTIDE SEQUENCE [LARGE SCALE GENOMIC DNA]</scope>
    <source>
        <strain evidence="2">B95-8</strain>
        <tissue evidence="2">Cell line</tissue>
    </source>
</reference>
<sequence>MVTPRVEKQASTIPRRPGEEERKGEGRVRPRRGRLPSYLRLRAGPASLGRAPPPPPPPAALGLPPHATCAIGPAPSLPWPAVLRRSVVHPSATASRASRRGSAQATSDCQGRRLGHYACALRQISAFCGAEPLRLRSYPSSPRGAHSREE</sequence>
<evidence type="ECO:0000313" key="3">
    <source>
        <dbReference type="Proteomes" id="UP001266305"/>
    </source>
</evidence>
<evidence type="ECO:0000313" key="2">
    <source>
        <dbReference type="EMBL" id="KAK2109977.1"/>
    </source>
</evidence>
<proteinExistence type="predicted"/>
<comment type="caution">
    <text evidence="2">The sequence shown here is derived from an EMBL/GenBank/DDBJ whole genome shotgun (WGS) entry which is preliminary data.</text>
</comment>
<dbReference type="EMBL" id="JASSZA010000005">
    <property type="protein sequence ID" value="KAK2109977.1"/>
    <property type="molecule type" value="Genomic_DNA"/>
</dbReference>
<feature type="compositionally biased region" description="Low complexity" evidence="1">
    <location>
        <begin position="91"/>
        <end position="107"/>
    </location>
</feature>